<protein>
    <submittedName>
        <fullName evidence="1">Uncharacterized protein</fullName>
    </submittedName>
</protein>
<dbReference type="VEuPathDB" id="FungiDB:BO71DRAFT_398377"/>
<evidence type="ECO:0000313" key="1">
    <source>
        <dbReference type="EMBL" id="PYH95008.1"/>
    </source>
</evidence>
<gene>
    <name evidence="1" type="ORF">BO71DRAFT_398377</name>
</gene>
<keyword evidence="2" id="KW-1185">Reference proteome</keyword>
<organism evidence="1 2">
    <name type="scientific">Aspergillus ellipticus CBS 707.79</name>
    <dbReference type="NCBI Taxonomy" id="1448320"/>
    <lineage>
        <taxon>Eukaryota</taxon>
        <taxon>Fungi</taxon>
        <taxon>Dikarya</taxon>
        <taxon>Ascomycota</taxon>
        <taxon>Pezizomycotina</taxon>
        <taxon>Eurotiomycetes</taxon>
        <taxon>Eurotiomycetidae</taxon>
        <taxon>Eurotiales</taxon>
        <taxon>Aspergillaceae</taxon>
        <taxon>Aspergillus</taxon>
        <taxon>Aspergillus subgen. Circumdati</taxon>
    </lineage>
</organism>
<dbReference type="EMBL" id="KZ825861">
    <property type="protein sequence ID" value="PYH95008.1"/>
    <property type="molecule type" value="Genomic_DNA"/>
</dbReference>
<dbReference type="AlphaFoldDB" id="A0A319E347"/>
<evidence type="ECO:0000313" key="2">
    <source>
        <dbReference type="Proteomes" id="UP000247810"/>
    </source>
</evidence>
<proteinExistence type="predicted"/>
<reference evidence="1 2" key="1">
    <citation type="submission" date="2018-02" db="EMBL/GenBank/DDBJ databases">
        <title>The genomes of Aspergillus section Nigri reveals drivers in fungal speciation.</title>
        <authorList>
            <consortium name="DOE Joint Genome Institute"/>
            <person name="Vesth T.C."/>
            <person name="Nybo J."/>
            <person name="Theobald S."/>
            <person name="Brandl J."/>
            <person name="Frisvad J.C."/>
            <person name="Nielsen K.F."/>
            <person name="Lyhne E.K."/>
            <person name="Kogle M.E."/>
            <person name="Kuo A."/>
            <person name="Riley R."/>
            <person name="Clum A."/>
            <person name="Nolan M."/>
            <person name="Lipzen A."/>
            <person name="Salamov A."/>
            <person name="Henrissat B."/>
            <person name="Wiebenga A."/>
            <person name="De vries R.P."/>
            <person name="Grigoriev I.V."/>
            <person name="Mortensen U.H."/>
            <person name="Andersen M.R."/>
            <person name="Baker S.E."/>
        </authorList>
    </citation>
    <scope>NUCLEOTIDE SEQUENCE [LARGE SCALE GENOMIC DNA]</scope>
    <source>
        <strain evidence="1 2">CBS 707.79</strain>
    </source>
</reference>
<sequence>MKPRLQRPLVLLIAHYCSQVANRESLWMRKWERGPGEYWECGNWKNYRGERPSSSPVSGLYSRWFWV</sequence>
<dbReference type="Proteomes" id="UP000247810">
    <property type="component" value="Unassembled WGS sequence"/>
</dbReference>
<accession>A0A319E347</accession>
<name>A0A319E347_9EURO</name>